<accession>A0A0C5V0X7</accession>
<reference evidence="1 2" key="1">
    <citation type="submission" date="2014-01" db="EMBL/GenBank/DDBJ databases">
        <title>Full genme sequencing of cellulolytic bacterium Gynuella sunshinyii YC6258T gen. nov., sp. nov.</title>
        <authorList>
            <person name="Khan H."/>
            <person name="Chung E.J."/>
            <person name="Chung Y.R."/>
        </authorList>
    </citation>
    <scope>NUCLEOTIDE SEQUENCE [LARGE SCALE GENOMIC DNA]</scope>
    <source>
        <strain evidence="1 2">YC6258</strain>
    </source>
</reference>
<evidence type="ECO:0000313" key="1">
    <source>
        <dbReference type="EMBL" id="AJQ93175.1"/>
    </source>
</evidence>
<gene>
    <name evidence="1" type="ORF">YC6258_01127</name>
</gene>
<dbReference type="AlphaFoldDB" id="A0A0C5V0X7"/>
<name>A0A0C5V0X7_9GAMM</name>
<dbReference type="EMBL" id="CP007142">
    <property type="protein sequence ID" value="AJQ93175.1"/>
    <property type="molecule type" value="Genomic_DNA"/>
</dbReference>
<sequence length="220" mass="25028">MKRILLFILSISLLPACQEKAYDYHFSEGGIGGEGWPVWGEYLIVNEAWQVPVGNLSGGEPDNIPRGSASALGHKPLPSSLRARWFSYRNQTFYEVTVVIPEAKQAEIKRWYKRYPTNVFLHKLSVGFAGQGELQAWWSVGCIETHCPEDLPERDHFELTPRVQATVAEGDPNQYRERTKGEVEEGSIPATVLERLPPEENDYSQDSELYQRIMHIVPVQ</sequence>
<dbReference type="STRING" id="1445510.YC6258_01127"/>
<protein>
    <recommendedName>
        <fullName evidence="3">DUF2931 family protein</fullName>
    </recommendedName>
</protein>
<dbReference type="Proteomes" id="UP000032266">
    <property type="component" value="Chromosome"/>
</dbReference>
<dbReference type="HOGENOM" id="CLU_1265456_0_0_6"/>
<dbReference type="OrthoDB" id="6369105at2"/>
<dbReference type="RefSeq" id="WP_052830066.1">
    <property type="nucleotide sequence ID" value="NZ_CP007142.1"/>
</dbReference>
<evidence type="ECO:0000313" key="2">
    <source>
        <dbReference type="Proteomes" id="UP000032266"/>
    </source>
</evidence>
<dbReference type="Pfam" id="PF11153">
    <property type="entry name" value="DUF2931"/>
    <property type="match status" value="1"/>
</dbReference>
<dbReference type="InterPro" id="IPR021326">
    <property type="entry name" value="DUF2931"/>
</dbReference>
<proteinExistence type="predicted"/>
<dbReference type="KEGG" id="gsn:YC6258_01127"/>
<keyword evidence="2" id="KW-1185">Reference proteome</keyword>
<evidence type="ECO:0008006" key="3">
    <source>
        <dbReference type="Google" id="ProtNLM"/>
    </source>
</evidence>
<organism evidence="1 2">
    <name type="scientific">Gynuella sunshinyii YC6258</name>
    <dbReference type="NCBI Taxonomy" id="1445510"/>
    <lineage>
        <taxon>Bacteria</taxon>
        <taxon>Pseudomonadati</taxon>
        <taxon>Pseudomonadota</taxon>
        <taxon>Gammaproteobacteria</taxon>
        <taxon>Oceanospirillales</taxon>
        <taxon>Saccharospirillaceae</taxon>
        <taxon>Gynuella</taxon>
    </lineage>
</organism>